<evidence type="ECO:0000313" key="1">
    <source>
        <dbReference type="EMBL" id="KVX01828.1"/>
    </source>
</evidence>
<dbReference type="Pfam" id="PF08905">
    <property type="entry name" value="DUF1850"/>
    <property type="match status" value="1"/>
</dbReference>
<reference evidence="1 2" key="1">
    <citation type="submission" date="2016-01" db="EMBL/GenBank/DDBJ databases">
        <title>Draft genome of the antarctic isolate Shewanella frigidimarina Ag06-30.</title>
        <authorList>
            <person name="Parmeciano Di Noto G."/>
            <person name="Vazquez S."/>
            <person name="Mac Cormack W."/>
            <person name="Iriarte A."/>
            <person name="Quiroga C."/>
        </authorList>
    </citation>
    <scope>NUCLEOTIDE SEQUENCE [LARGE SCALE GENOMIC DNA]</scope>
    <source>
        <strain evidence="1 2">Ag06-30</strain>
    </source>
</reference>
<accession>A0A106C075</accession>
<dbReference type="AlphaFoldDB" id="A0A106C075"/>
<dbReference type="Proteomes" id="UP000055702">
    <property type="component" value="Unassembled WGS sequence"/>
</dbReference>
<dbReference type="EMBL" id="LRDC01000018">
    <property type="protein sequence ID" value="KVX01828.1"/>
    <property type="molecule type" value="Genomic_DNA"/>
</dbReference>
<dbReference type="RefSeq" id="WP_059745725.1">
    <property type="nucleotide sequence ID" value="NZ_LRDC01000018.1"/>
</dbReference>
<sequence>MLGLCLGLAGTIWAQVPAEQMTLSWTHTIEKIRWAEDYRLTNEGFILEQARVKGSGAGMEIPVDAVLKDGSWHYKPHLPILPMLKLGRTPEAGDYQLCMSSTQAGQQCHSMSYWVGEPTTEQPSIELWGCDIPS</sequence>
<proteinExistence type="predicted"/>
<comment type="caution">
    <text evidence="1">The sequence shown here is derived from an EMBL/GenBank/DDBJ whole genome shotgun (WGS) entry which is preliminary data.</text>
</comment>
<dbReference type="InterPro" id="IPR015001">
    <property type="entry name" value="DUF1850"/>
</dbReference>
<organism evidence="1">
    <name type="scientific">Shewanella frigidimarina</name>
    <dbReference type="NCBI Taxonomy" id="56812"/>
    <lineage>
        <taxon>Bacteria</taxon>
        <taxon>Pseudomonadati</taxon>
        <taxon>Pseudomonadota</taxon>
        <taxon>Gammaproteobacteria</taxon>
        <taxon>Alteromonadales</taxon>
        <taxon>Shewanellaceae</taxon>
        <taxon>Shewanella</taxon>
    </lineage>
</organism>
<name>A0A106C075_SHEFR</name>
<protein>
    <recommendedName>
        <fullName evidence="3">DUF1850 domain-containing protein</fullName>
    </recommendedName>
</protein>
<evidence type="ECO:0008006" key="3">
    <source>
        <dbReference type="Google" id="ProtNLM"/>
    </source>
</evidence>
<gene>
    <name evidence="1" type="ORF">AWJ07_04405</name>
</gene>
<evidence type="ECO:0000313" key="2">
    <source>
        <dbReference type="Proteomes" id="UP000055702"/>
    </source>
</evidence>